<dbReference type="RefSeq" id="WP_340290056.1">
    <property type="nucleotide sequence ID" value="NZ_JBBEOI010000014.1"/>
</dbReference>
<proteinExistence type="predicted"/>
<reference evidence="2" key="1">
    <citation type="journal article" date="2019" name="Int. J. Syst. Evol. Microbiol.">
        <title>The Global Catalogue of Microorganisms (GCM) 10K type strain sequencing project: providing services to taxonomists for standard genome sequencing and annotation.</title>
        <authorList>
            <consortium name="The Broad Institute Genomics Platform"/>
            <consortium name="The Broad Institute Genome Sequencing Center for Infectious Disease"/>
            <person name="Wu L."/>
            <person name="Ma J."/>
        </authorList>
    </citation>
    <scope>NUCLEOTIDE SEQUENCE [LARGE SCALE GENOMIC DNA]</scope>
    <source>
        <strain evidence="2">NCAIM B.02333</strain>
    </source>
</reference>
<dbReference type="InterPro" id="IPR050275">
    <property type="entry name" value="PGM_Phosphatase"/>
</dbReference>
<dbReference type="PANTHER" id="PTHR48100">
    <property type="entry name" value="BROAD-SPECIFICITY PHOSPHATASE YOR283W-RELATED"/>
    <property type="match status" value="1"/>
</dbReference>
<dbReference type="EMBL" id="JBHRWW010000004">
    <property type="protein sequence ID" value="MFC3688189.1"/>
    <property type="molecule type" value="Genomic_DNA"/>
</dbReference>
<dbReference type="EC" id="3.1.3.-" evidence="1"/>
<dbReference type="CDD" id="cd07067">
    <property type="entry name" value="HP_PGM_like"/>
    <property type="match status" value="1"/>
</dbReference>
<gene>
    <name evidence="1" type="ORF">ACFOLH_07530</name>
</gene>
<dbReference type="Gene3D" id="3.40.50.1240">
    <property type="entry name" value="Phosphoglycerate mutase-like"/>
    <property type="match status" value="1"/>
</dbReference>
<accession>A0ABV7WFN9</accession>
<dbReference type="Proteomes" id="UP001595685">
    <property type="component" value="Unassembled WGS sequence"/>
</dbReference>
<sequence length="228" mass="24604">MPDHAASADADPGPSRRFYVAAHPEATHHVDGLVGGWYDSRLTPLGLRQAEAVAARLRSLVPTGETVEVWSSDLRRASQTAEVVALRLGVQPVLLPGLREISYGVAEGRPEAWLRERFVPPPAADDRLDHDVGIEGAETRRQLAARVYAATEQVLASPCRQQVVVTHGFALTFVVAAFVGMPLEAAGRVAVRTSSGGITVLEEDARFHNRTLVSVDDTSHLAPVRHES</sequence>
<keyword evidence="2" id="KW-1185">Reference proteome</keyword>
<dbReference type="Pfam" id="PF00300">
    <property type="entry name" value="His_Phos_1"/>
    <property type="match status" value="1"/>
</dbReference>
<evidence type="ECO:0000313" key="2">
    <source>
        <dbReference type="Proteomes" id="UP001595685"/>
    </source>
</evidence>
<dbReference type="InterPro" id="IPR029033">
    <property type="entry name" value="His_PPase_superfam"/>
</dbReference>
<dbReference type="InterPro" id="IPR013078">
    <property type="entry name" value="His_Pase_superF_clade-1"/>
</dbReference>
<comment type="caution">
    <text evidence="1">The sequence shown here is derived from an EMBL/GenBank/DDBJ whole genome shotgun (WGS) entry which is preliminary data.</text>
</comment>
<evidence type="ECO:0000313" key="1">
    <source>
        <dbReference type="EMBL" id="MFC3688189.1"/>
    </source>
</evidence>
<keyword evidence="1" id="KW-0378">Hydrolase</keyword>
<protein>
    <submittedName>
        <fullName evidence="1">Histidine phosphatase family protein</fullName>
        <ecNumber evidence="1">3.1.3.-</ecNumber>
    </submittedName>
</protein>
<organism evidence="1 2">
    <name type="scientific">Aquipuribacter hungaricus</name>
    <dbReference type="NCBI Taxonomy" id="545624"/>
    <lineage>
        <taxon>Bacteria</taxon>
        <taxon>Bacillati</taxon>
        <taxon>Actinomycetota</taxon>
        <taxon>Actinomycetes</taxon>
        <taxon>Micrococcales</taxon>
        <taxon>Intrasporangiaceae</taxon>
        <taxon>Aquipuribacter</taxon>
    </lineage>
</organism>
<name>A0ABV7WFN9_9MICO</name>
<dbReference type="GO" id="GO:0016787">
    <property type="term" value="F:hydrolase activity"/>
    <property type="evidence" value="ECO:0007669"/>
    <property type="project" value="UniProtKB-KW"/>
</dbReference>
<dbReference type="SMART" id="SM00855">
    <property type="entry name" value="PGAM"/>
    <property type="match status" value="1"/>
</dbReference>
<dbReference type="PANTHER" id="PTHR48100:SF1">
    <property type="entry name" value="HISTIDINE PHOSPHATASE FAMILY PROTEIN-RELATED"/>
    <property type="match status" value="1"/>
</dbReference>
<dbReference type="SUPFAM" id="SSF53254">
    <property type="entry name" value="Phosphoglycerate mutase-like"/>
    <property type="match status" value="1"/>
</dbReference>